<feature type="coiled-coil region" evidence="1">
    <location>
        <begin position="102"/>
        <end position="149"/>
    </location>
</feature>
<dbReference type="PROSITE" id="PS01129">
    <property type="entry name" value="PSI_RLU"/>
    <property type="match status" value="1"/>
</dbReference>
<gene>
    <name evidence="3" type="ORF">BHV66_01805</name>
</gene>
<reference evidence="3 4" key="1">
    <citation type="journal article" date="2016" name="Nat. Biotechnol.">
        <title>Measurement of bacterial replication rates in microbial communities.</title>
        <authorList>
            <person name="Brown C.T."/>
            <person name="Olm M.R."/>
            <person name="Thomas B.C."/>
            <person name="Banfield J.F."/>
        </authorList>
    </citation>
    <scope>NUCLEOTIDE SEQUENCE [LARGE SCALE GENOMIC DNA]</scope>
    <source>
        <strain evidence="3">CAG:67_53_122</strain>
    </source>
</reference>
<dbReference type="RefSeq" id="WP_278338959.1">
    <property type="nucleotide sequence ID" value="NZ_BAAFLA010000005.1"/>
</dbReference>
<dbReference type="InterPro" id="IPR006224">
    <property type="entry name" value="PsdUridine_synth_RluA-like_CS"/>
</dbReference>
<evidence type="ECO:0000259" key="2">
    <source>
        <dbReference type="Pfam" id="PF00849"/>
    </source>
</evidence>
<name>A0A1Q6FD81_9BACT</name>
<dbReference type="PANTHER" id="PTHR21600:SF89">
    <property type="entry name" value="RIBOSOMAL LARGE SUBUNIT PSEUDOURIDINE SYNTHASE A"/>
    <property type="match status" value="1"/>
</dbReference>
<proteinExistence type="predicted"/>
<dbReference type="InterPro" id="IPR050188">
    <property type="entry name" value="RluA_PseudoU_synthase"/>
</dbReference>
<dbReference type="CDD" id="cd02869">
    <property type="entry name" value="PseudoU_synth_RluA_like"/>
    <property type="match status" value="1"/>
</dbReference>
<comment type="caution">
    <text evidence="3">The sequence shown here is derived from an EMBL/GenBank/DDBJ whole genome shotgun (WGS) entry which is preliminary data.</text>
</comment>
<protein>
    <submittedName>
        <fullName evidence="3">RNA pseudouridine synthase</fullName>
    </submittedName>
</protein>
<evidence type="ECO:0000313" key="3">
    <source>
        <dbReference type="EMBL" id="OKY96815.1"/>
    </source>
</evidence>
<dbReference type="GO" id="GO:0000455">
    <property type="term" value="P:enzyme-directed rRNA pseudouridine synthesis"/>
    <property type="evidence" value="ECO:0007669"/>
    <property type="project" value="TreeGrafter"/>
</dbReference>
<dbReference type="InterPro" id="IPR020103">
    <property type="entry name" value="PsdUridine_synth_cat_dom_sf"/>
</dbReference>
<keyword evidence="1" id="KW-0175">Coiled coil</keyword>
<dbReference type="GO" id="GO:0009982">
    <property type="term" value="F:pseudouridine synthase activity"/>
    <property type="evidence" value="ECO:0007669"/>
    <property type="project" value="InterPro"/>
</dbReference>
<dbReference type="Gene3D" id="3.30.2350.10">
    <property type="entry name" value="Pseudouridine synthase"/>
    <property type="match status" value="1"/>
</dbReference>
<dbReference type="STRING" id="28117.BHV66_01805"/>
<dbReference type="Pfam" id="PF00849">
    <property type="entry name" value="PseudoU_synth_2"/>
    <property type="match status" value="1"/>
</dbReference>
<dbReference type="SUPFAM" id="SSF55120">
    <property type="entry name" value="Pseudouridine synthase"/>
    <property type="match status" value="1"/>
</dbReference>
<dbReference type="Proteomes" id="UP000187417">
    <property type="component" value="Unassembled WGS sequence"/>
</dbReference>
<organism evidence="3 4">
    <name type="scientific">Alistipes putredinis</name>
    <dbReference type="NCBI Taxonomy" id="28117"/>
    <lineage>
        <taxon>Bacteria</taxon>
        <taxon>Pseudomonadati</taxon>
        <taxon>Bacteroidota</taxon>
        <taxon>Bacteroidia</taxon>
        <taxon>Bacteroidales</taxon>
        <taxon>Rikenellaceae</taxon>
        <taxon>Alistipes</taxon>
    </lineage>
</organism>
<sequence length="537" mass="60756">MLHRFRHSIASFSLPTRLNNPFHYTPHPLCELAARELQAYLCERKEWTEELSAGKMFGVLVVKDSAGTVGFLTAFSGNLAGSNSHEYFVPPIYDMLRPGDLFRTEEAAISDLNRQIETLETDVRYRGLLRTIEETETEAAREIAAAKARMRIAKTAREARRREHPDENTQTALVRESQYEKAELHRLKQSWKNRIASLHAQRTSIAERIESLRCERKARSAALQAKLFRKFRLLNALGEIRDLAEIFAPTPQGTPPAGAGECAAPKLLQYAFEHRLTPLAIAEFWWGASPKGEIRRHGHYYPACRGKCGPILAHMLRGLDVEPEPDRACPQSAPELLYEDRWIAAVFKPAGMLSVPGKSEAPSILDWARERYPAATGPLVVHRLDMDTSGVLLLALTKEAHQDLQAQFKHRTVRKRYIALLEGRITPPKGRIELPLRPDLHDRPRQAVDPLHGKPAITEYEVLEFRNGRTRIAFYPLTGRTHQLRVHAAHPAGLDAPILGDRLYGTTADRLFLHAERIEFRHPATGDRIAIEKPADF</sequence>
<accession>A0A1Q6FD81</accession>
<dbReference type="PANTHER" id="PTHR21600">
    <property type="entry name" value="MITOCHONDRIAL RNA PSEUDOURIDINE SYNTHASE"/>
    <property type="match status" value="1"/>
</dbReference>
<dbReference type="GO" id="GO:0140098">
    <property type="term" value="F:catalytic activity, acting on RNA"/>
    <property type="evidence" value="ECO:0007669"/>
    <property type="project" value="UniProtKB-ARBA"/>
</dbReference>
<feature type="domain" description="Pseudouridine synthase RsuA/RluA-like" evidence="2">
    <location>
        <begin position="346"/>
        <end position="490"/>
    </location>
</feature>
<evidence type="ECO:0000256" key="1">
    <source>
        <dbReference type="SAM" id="Coils"/>
    </source>
</evidence>
<dbReference type="EMBL" id="MNQH01000001">
    <property type="protein sequence ID" value="OKY96815.1"/>
    <property type="molecule type" value="Genomic_DNA"/>
</dbReference>
<dbReference type="InterPro" id="IPR006145">
    <property type="entry name" value="PsdUridine_synth_RsuA/RluA"/>
</dbReference>
<dbReference type="GO" id="GO:0003723">
    <property type="term" value="F:RNA binding"/>
    <property type="evidence" value="ECO:0007669"/>
    <property type="project" value="InterPro"/>
</dbReference>
<dbReference type="AlphaFoldDB" id="A0A1Q6FD81"/>
<evidence type="ECO:0000313" key="4">
    <source>
        <dbReference type="Proteomes" id="UP000187417"/>
    </source>
</evidence>